<dbReference type="PANTHER" id="PTHR48228">
    <property type="entry name" value="SUCCINYL-COA--D-CITRAMALATE COA-TRANSFERASE"/>
    <property type="match status" value="1"/>
</dbReference>
<protein>
    <submittedName>
        <fullName evidence="1">Acyl-CoA transferase/carnitine dehydratase-like protein</fullName>
    </submittedName>
</protein>
<keyword evidence="2" id="KW-1185">Reference proteome</keyword>
<evidence type="ECO:0000313" key="1">
    <source>
        <dbReference type="EMBL" id="ORE88519.1"/>
    </source>
</evidence>
<dbReference type="GO" id="GO:0016740">
    <property type="term" value="F:transferase activity"/>
    <property type="evidence" value="ECO:0007669"/>
    <property type="project" value="UniProtKB-KW"/>
</dbReference>
<dbReference type="OrthoDB" id="4909260at2"/>
<reference evidence="1 2" key="1">
    <citation type="submission" date="2013-04" db="EMBL/GenBank/DDBJ databases">
        <title>Oceanococcus atlanticus 22II-S10r2 Genome Sequencing.</title>
        <authorList>
            <person name="Lai Q."/>
            <person name="Li G."/>
            <person name="Shao Z."/>
        </authorList>
    </citation>
    <scope>NUCLEOTIDE SEQUENCE [LARGE SCALE GENOMIC DNA]</scope>
    <source>
        <strain evidence="1 2">22II-S10r2</strain>
    </source>
</reference>
<keyword evidence="1" id="KW-0808">Transferase</keyword>
<dbReference type="Gene3D" id="3.40.50.10540">
    <property type="entry name" value="Crotonobetainyl-coa:carnitine coa-transferase, domain 1"/>
    <property type="match status" value="1"/>
</dbReference>
<dbReference type="AlphaFoldDB" id="A0A1Y1SH43"/>
<dbReference type="Pfam" id="PF02515">
    <property type="entry name" value="CoA_transf_3"/>
    <property type="match status" value="1"/>
</dbReference>
<accession>A0A1Y1SH43</accession>
<dbReference type="EMBL" id="AQQV01000001">
    <property type="protein sequence ID" value="ORE88519.1"/>
    <property type="molecule type" value="Genomic_DNA"/>
</dbReference>
<dbReference type="STRING" id="1317117.ATO7_01550"/>
<proteinExistence type="predicted"/>
<dbReference type="InterPro" id="IPR023606">
    <property type="entry name" value="CoA-Trfase_III_dom_1_sf"/>
</dbReference>
<comment type="caution">
    <text evidence="1">The sequence shown here is derived from an EMBL/GenBank/DDBJ whole genome shotgun (WGS) entry which is preliminary data.</text>
</comment>
<dbReference type="Proteomes" id="UP000192342">
    <property type="component" value="Unassembled WGS sequence"/>
</dbReference>
<dbReference type="SUPFAM" id="SSF89796">
    <property type="entry name" value="CoA-transferase family III (CaiB/BaiF)"/>
    <property type="match status" value="2"/>
</dbReference>
<name>A0A1Y1SH43_9GAMM</name>
<evidence type="ECO:0000313" key="2">
    <source>
        <dbReference type="Proteomes" id="UP000192342"/>
    </source>
</evidence>
<dbReference type="InterPro" id="IPR003673">
    <property type="entry name" value="CoA-Trfase_fam_III"/>
</dbReference>
<dbReference type="PANTHER" id="PTHR48228:SF7">
    <property type="entry name" value="FATTY ACYL-COA TRANSFERASE RV3272-RELATED"/>
    <property type="match status" value="1"/>
</dbReference>
<gene>
    <name evidence="1" type="ORF">ATO7_01550</name>
</gene>
<organism evidence="1 2">
    <name type="scientific">Oceanococcus atlanticus</name>
    <dbReference type="NCBI Taxonomy" id="1317117"/>
    <lineage>
        <taxon>Bacteria</taxon>
        <taxon>Pseudomonadati</taxon>
        <taxon>Pseudomonadota</taxon>
        <taxon>Gammaproteobacteria</taxon>
        <taxon>Chromatiales</taxon>
        <taxon>Oceanococcaceae</taxon>
        <taxon>Oceanococcus</taxon>
    </lineage>
</organism>
<sequence length="417" mass="43771">MLPLVNVATDHILPGQLLAGARFDLPRDDVAARYARVLLSALGAEVQLGAQARGLSPSQAWRDSGLDAVTGPSGEAGLECPAPLASCADGAMLAIEAVQARTLPWQGRRLLGMRRCSHPLRAGGRVSANGSCRLLATADGDIALNLARPEDWQLLPAWLECEGVDSWSAVTSRVVTRRRAELLERARWIGLAVAPSVAPSAHPWVHATQLTAEPAKASARFKVIDLSALWAGPLCSFLLAGCGAEVLRVEHPQRPDGARLGPAAFFDSLNAGKATCALDLATREGRDTLLTLITEADVVIEGSRPRALRQLGVDAEALVRQHPGLCWLSITGYGRGAPEADWVAFGDDAAVAAGLSELMRARYGEALFCGDALADPLTGMHAALAVLAARRAGCGGLFSVPLRDVTAHAITAGLNVL</sequence>
<dbReference type="InterPro" id="IPR050509">
    <property type="entry name" value="CoA-transferase_III"/>
</dbReference>